<dbReference type="PANTHER" id="PTHR45228">
    <property type="entry name" value="CYCLIC DI-GMP PHOSPHODIESTERASE TM_0186-RELATED"/>
    <property type="match status" value="1"/>
</dbReference>
<dbReference type="Pfam" id="PF00072">
    <property type="entry name" value="Response_reg"/>
    <property type="match status" value="1"/>
</dbReference>
<feature type="modified residue" description="4-aspartylphosphate" evidence="1">
    <location>
        <position position="55"/>
    </location>
</feature>
<protein>
    <submittedName>
        <fullName evidence="4">Putative two-component system response regulator</fullName>
    </submittedName>
</protein>
<keyword evidence="1" id="KW-0597">Phosphoprotein</keyword>
<dbReference type="GO" id="GO:0000160">
    <property type="term" value="P:phosphorelay signal transduction system"/>
    <property type="evidence" value="ECO:0007669"/>
    <property type="project" value="InterPro"/>
</dbReference>
<dbReference type="SUPFAM" id="SSF52172">
    <property type="entry name" value="CheY-like"/>
    <property type="match status" value="1"/>
</dbReference>
<proteinExistence type="predicted"/>
<dbReference type="InterPro" id="IPR052020">
    <property type="entry name" value="Cyclic_di-GMP/3'3'-cGAMP_PDE"/>
</dbReference>
<evidence type="ECO:0000313" key="4">
    <source>
        <dbReference type="EMBL" id="SMG15112.1"/>
    </source>
</evidence>
<evidence type="ECO:0000313" key="5">
    <source>
        <dbReference type="Proteomes" id="UP000193355"/>
    </source>
</evidence>
<dbReference type="OrthoDB" id="5162at2"/>
<dbReference type="Gene3D" id="3.40.50.2300">
    <property type="match status" value="1"/>
</dbReference>
<dbReference type="PROSITE" id="PS50110">
    <property type="entry name" value="RESPONSE_REGULATORY"/>
    <property type="match status" value="1"/>
</dbReference>
<dbReference type="EMBL" id="FXBB01000003">
    <property type="protein sequence ID" value="SMG15112.1"/>
    <property type="molecule type" value="Genomic_DNA"/>
</dbReference>
<dbReference type="PROSITE" id="PS51832">
    <property type="entry name" value="HD_GYP"/>
    <property type="match status" value="1"/>
</dbReference>
<dbReference type="SMART" id="SM00448">
    <property type="entry name" value="REC"/>
    <property type="match status" value="1"/>
</dbReference>
<feature type="domain" description="HD-GYP" evidence="3">
    <location>
        <begin position="77"/>
        <end position="203"/>
    </location>
</feature>
<evidence type="ECO:0000259" key="2">
    <source>
        <dbReference type="PROSITE" id="PS50110"/>
    </source>
</evidence>
<evidence type="ECO:0000259" key="3">
    <source>
        <dbReference type="PROSITE" id="PS51832"/>
    </source>
</evidence>
<dbReference type="InterPro" id="IPR011006">
    <property type="entry name" value="CheY-like_superfamily"/>
</dbReference>
<dbReference type="InterPro" id="IPR003607">
    <property type="entry name" value="HD/PDEase_dom"/>
</dbReference>
<dbReference type="AlphaFoldDB" id="A0A1X7IJN0"/>
<dbReference type="RefSeq" id="WP_143340777.1">
    <property type="nucleotide sequence ID" value="NZ_FXBB01000003.1"/>
</dbReference>
<dbReference type="Gene3D" id="1.10.3210.10">
    <property type="entry name" value="Hypothetical protein af1432"/>
    <property type="match status" value="2"/>
</dbReference>
<sequence>MTPYRGTILVVDDTEMNIDFLLSFLSEDYDVSVATNGWDGIDLACSITPDIILLDIVLPDIDGFQVCSCLKDDERTSSIPIIFVTSLEKEVDEARDSGTGAHVQRTGRYVMTIAEYLASKGIKGREISRNEVETLTQASPLHDVGKVGIPDRLLLKPGKLTEEEFEEIKGHGYPTGLKGEEIPLPARIMAVADVYDALRSERP</sequence>
<reference evidence="5" key="1">
    <citation type="submission" date="2017-04" db="EMBL/GenBank/DDBJ databases">
        <authorList>
            <person name="Varghese N."/>
            <person name="Submissions S."/>
        </authorList>
    </citation>
    <scope>NUCLEOTIDE SEQUENCE [LARGE SCALE GENOMIC DNA]</scope>
    <source>
        <strain evidence="5">USBA 82</strain>
    </source>
</reference>
<feature type="domain" description="Response regulatory" evidence="2">
    <location>
        <begin position="7"/>
        <end position="120"/>
    </location>
</feature>
<name>A0A1X7IJN0_9BACT</name>
<organism evidence="4 5">
    <name type="scientific">Dethiosulfovibrio salsuginis</name>
    <dbReference type="NCBI Taxonomy" id="561720"/>
    <lineage>
        <taxon>Bacteria</taxon>
        <taxon>Thermotogati</taxon>
        <taxon>Synergistota</taxon>
        <taxon>Synergistia</taxon>
        <taxon>Synergistales</taxon>
        <taxon>Dethiosulfovibrionaceae</taxon>
        <taxon>Dethiosulfovibrio</taxon>
    </lineage>
</organism>
<dbReference type="InterPro" id="IPR001789">
    <property type="entry name" value="Sig_transdc_resp-reg_receiver"/>
</dbReference>
<accession>A0A1X7IJN0</accession>
<dbReference type="Pfam" id="PF13487">
    <property type="entry name" value="HD_5"/>
    <property type="match status" value="1"/>
</dbReference>
<dbReference type="InterPro" id="IPR037522">
    <property type="entry name" value="HD_GYP_dom"/>
</dbReference>
<dbReference type="Proteomes" id="UP000193355">
    <property type="component" value="Unassembled WGS sequence"/>
</dbReference>
<dbReference type="STRING" id="561720.SAMN06275492_10314"/>
<gene>
    <name evidence="4" type="ORF">SAMN06275492_10314</name>
</gene>
<dbReference type="SUPFAM" id="SSF109604">
    <property type="entry name" value="HD-domain/PDEase-like"/>
    <property type="match status" value="1"/>
</dbReference>
<evidence type="ECO:0000256" key="1">
    <source>
        <dbReference type="PROSITE-ProRule" id="PRU00169"/>
    </source>
</evidence>
<dbReference type="CDD" id="cd00077">
    <property type="entry name" value="HDc"/>
    <property type="match status" value="1"/>
</dbReference>
<keyword evidence="5" id="KW-1185">Reference proteome</keyword>